<dbReference type="EMBL" id="GBXM01032257">
    <property type="protein sequence ID" value="JAH76320.1"/>
    <property type="molecule type" value="Transcribed_RNA"/>
</dbReference>
<proteinExistence type="predicted"/>
<reference evidence="1" key="2">
    <citation type="journal article" date="2015" name="Fish Shellfish Immunol.">
        <title>Early steps in the European eel (Anguilla anguilla)-Vibrio vulnificus interaction in the gills: Role of the RtxA13 toxin.</title>
        <authorList>
            <person name="Callol A."/>
            <person name="Pajuelo D."/>
            <person name="Ebbesson L."/>
            <person name="Teles M."/>
            <person name="MacKenzie S."/>
            <person name="Amaro C."/>
        </authorList>
    </citation>
    <scope>NUCLEOTIDE SEQUENCE</scope>
</reference>
<protein>
    <submittedName>
        <fullName evidence="1">Uncharacterized protein</fullName>
    </submittedName>
</protein>
<dbReference type="AlphaFoldDB" id="A0A0E9VFW9"/>
<name>A0A0E9VFW9_ANGAN</name>
<organism evidence="1">
    <name type="scientific">Anguilla anguilla</name>
    <name type="common">European freshwater eel</name>
    <name type="synonym">Muraena anguilla</name>
    <dbReference type="NCBI Taxonomy" id="7936"/>
    <lineage>
        <taxon>Eukaryota</taxon>
        <taxon>Metazoa</taxon>
        <taxon>Chordata</taxon>
        <taxon>Craniata</taxon>
        <taxon>Vertebrata</taxon>
        <taxon>Euteleostomi</taxon>
        <taxon>Actinopterygii</taxon>
        <taxon>Neopterygii</taxon>
        <taxon>Teleostei</taxon>
        <taxon>Anguilliformes</taxon>
        <taxon>Anguillidae</taxon>
        <taxon>Anguilla</taxon>
    </lineage>
</organism>
<reference evidence="1" key="1">
    <citation type="submission" date="2014-11" db="EMBL/GenBank/DDBJ databases">
        <authorList>
            <person name="Amaro Gonzalez C."/>
        </authorList>
    </citation>
    <scope>NUCLEOTIDE SEQUENCE</scope>
</reference>
<accession>A0A0E9VFW9</accession>
<sequence>MKMPTSYMMRYYKMTQPTR</sequence>
<evidence type="ECO:0000313" key="1">
    <source>
        <dbReference type="EMBL" id="JAH76320.1"/>
    </source>
</evidence>